<evidence type="ECO:0000313" key="15">
    <source>
        <dbReference type="EMBL" id="RXW24217.1"/>
    </source>
</evidence>
<organism evidence="15 16">
    <name type="scientific">Candolleomyces aberdarensis</name>
    <dbReference type="NCBI Taxonomy" id="2316362"/>
    <lineage>
        <taxon>Eukaryota</taxon>
        <taxon>Fungi</taxon>
        <taxon>Dikarya</taxon>
        <taxon>Basidiomycota</taxon>
        <taxon>Agaricomycotina</taxon>
        <taxon>Agaricomycetes</taxon>
        <taxon>Agaricomycetidae</taxon>
        <taxon>Agaricales</taxon>
        <taxon>Agaricineae</taxon>
        <taxon>Psathyrellaceae</taxon>
        <taxon>Candolleomyces</taxon>
    </lineage>
</organism>
<evidence type="ECO:0000256" key="10">
    <source>
        <dbReference type="ARBA" id="ARBA00023128"/>
    </source>
</evidence>
<evidence type="ECO:0000256" key="6">
    <source>
        <dbReference type="ARBA" id="ARBA00022692"/>
    </source>
</evidence>
<dbReference type="Proteomes" id="UP000290288">
    <property type="component" value="Unassembled WGS sequence"/>
</dbReference>
<evidence type="ECO:0000313" key="16">
    <source>
        <dbReference type="Proteomes" id="UP000290288"/>
    </source>
</evidence>
<evidence type="ECO:0000256" key="14">
    <source>
        <dbReference type="SAM" id="Phobius"/>
    </source>
</evidence>
<dbReference type="InterPro" id="IPR009866">
    <property type="entry name" value="NADH_UbQ_OxRdtase_NDUFB4_su"/>
</dbReference>
<dbReference type="GO" id="GO:0005743">
    <property type="term" value="C:mitochondrial inner membrane"/>
    <property type="evidence" value="ECO:0007669"/>
    <property type="project" value="UniProtKB-SubCell"/>
</dbReference>
<evidence type="ECO:0000256" key="5">
    <source>
        <dbReference type="ARBA" id="ARBA00022660"/>
    </source>
</evidence>
<keyword evidence="4" id="KW-0813">Transport</keyword>
<evidence type="ECO:0000256" key="12">
    <source>
        <dbReference type="ARBA" id="ARBA00030212"/>
    </source>
</evidence>
<sequence length="73" mass="8568">MAHENFTHDPAIDRFNNMRESAYLKFKWTRKTVVTSVLGFIVVPGLLYYATVKTNQRWDWNGKRKGEPLAVRP</sequence>
<keyword evidence="11 14" id="KW-0472">Membrane</keyword>
<gene>
    <name evidence="15" type="ORF">EST38_g1649</name>
</gene>
<reference evidence="15 16" key="1">
    <citation type="submission" date="2019-01" db="EMBL/GenBank/DDBJ databases">
        <title>Draft genome sequence of Psathyrella aberdarensis IHI B618.</title>
        <authorList>
            <person name="Buettner E."/>
            <person name="Kellner H."/>
        </authorList>
    </citation>
    <scope>NUCLEOTIDE SEQUENCE [LARGE SCALE GENOMIC DNA]</scope>
    <source>
        <strain evidence="15 16">IHI B618</strain>
    </source>
</reference>
<evidence type="ECO:0000256" key="9">
    <source>
        <dbReference type="ARBA" id="ARBA00022989"/>
    </source>
</evidence>
<keyword evidence="9 14" id="KW-1133">Transmembrane helix</keyword>
<dbReference type="EMBL" id="SDEE01000024">
    <property type="protein sequence ID" value="RXW24217.1"/>
    <property type="molecule type" value="Genomic_DNA"/>
</dbReference>
<evidence type="ECO:0000256" key="8">
    <source>
        <dbReference type="ARBA" id="ARBA00022982"/>
    </source>
</evidence>
<accession>A0A4Q2DUY1</accession>
<keyword evidence="16" id="KW-1185">Reference proteome</keyword>
<dbReference type="Pfam" id="PF07225">
    <property type="entry name" value="NDUF_B4"/>
    <property type="match status" value="1"/>
</dbReference>
<protein>
    <recommendedName>
        <fullName evidence="3">NADH dehydrogenase [ubiquinone] 1 beta subcomplex subunit 4</fullName>
    </recommendedName>
    <alternativeName>
        <fullName evidence="12">Complex I-B15</fullName>
    </alternativeName>
    <alternativeName>
        <fullName evidence="13">NADH-ubiquinone oxidoreductase B15 subunit</fullName>
    </alternativeName>
</protein>
<evidence type="ECO:0000256" key="1">
    <source>
        <dbReference type="ARBA" id="ARBA00004434"/>
    </source>
</evidence>
<dbReference type="STRING" id="2316362.A0A4Q2DUY1"/>
<proteinExistence type="inferred from homology"/>
<evidence type="ECO:0000256" key="7">
    <source>
        <dbReference type="ARBA" id="ARBA00022792"/>
    </source>
</evidence>
<keyword evidence="5" id="KW-0679">Respiratory chain</keyword>
<evidence type="ECO:0000256" key="2">
    <source>
        <dbReference type="ARBA" id="ARBA00007260"/>
    </source>
</evidence>
<keyword evidence="10" id="KW-0496">Mitochondrion</keyword>
<comment type="similarity">
    <text evidence="2">Belongs to the complex I NDUFB4 subunit family.</text>
</comment>
<evidence type="ECO:0000256" key="3">
    <source>
        <dbReference type="ARBA" id="ARBA00018681"/>
    </source>
</evidence>
<dbReference type="AlphaFoldDB" id="A0A4Q2DUY1"/>
<keyword evidence="7" id="KW-0999">Mitochondrion inner membrane</keyword>
<name>A0A4Q2DUY1_9AGAR</name>
<comment type="subcellular location">
    <subcellularLocation>
        <location evidence="1">Mitochondrion inner membrane</location>
        <topology evidence="1">Single-pass membrane protein</topology>
    </subcellularLocation>
</comment>
<keyword evidence="8" id="KW-0249">Electron transport</keyword>
<feature type="transmembrane region" description="Helical" evidence="14">
    <location>
        <begin position="33"/>
        <end position="51"/>
    </location>
</feature>
<dbReference type="OrthoDB" id="15108at2759"/>
<evidence type="ECO:0000256" key="4">
    <source>
        <dbReference type="ARBA" id="ARBA00022448"/>
    </source>
</evidence>
<dbReference type="PANTHER" id="PTHR39476">
    <property type="entry name" value="NADH:UBIQUINONE OXIDOREDUCTASE 6.6KD SUBUNIT"/>
    <property type="match status" value="1"/>
</dbReference>
<keyword evidence="6 14" id="KW-0812">Transmembrane</keyword>
<evidence type="ECO:0000256" key="13">
    <source>
        <dbReference type="ARBA" id="ARBA00030987"/>
    </source>
</evidence>
<comment type="caution">
    <text evidence="15">The sequence shown here is derived from an EMBL/GenBank/DDBJ whole genome shotgun (WGS) entry which is preliminary data.</text>
</comment>
<dbReference type="PANTHER" id="PTHR39476:SF1">
    <property type="entry name" value="NADH DEHYDROGENASE [UBIQUINONE] 1 BETA SUBCOMPLEX SUBUNIT 4"/>
    <property type="match status" value="1"/>
</dbReference>
<evidence type="ECO:0000256" key="11">
    <source>
        <dbReference type="ARBA" id="ARBA00023136"/>
    </source>
</evidence>